<dbReference type="RefSeq" id="WP_153410578.1">
    <property type="nucleotide sequence ID" value="NZ_WEGK01000005.1"/>
</dbReference>
<evidence type="ECO:0008006" key="3">
    <source>
        <dbReference type="Google" id="ProtNLM"/>
    </source>
</evidence>
<sequence length="82" mass="9067">MTSAPLPDAGFGGGPTLRAARAVLRAARALAGYFNAILGGRDYARYVEHLRRNHPEHPVPSEREYWRDRYAAAGRNPATRCC</sequence>
<gene>
    <name evidence="1" type="ORF">NRB20_29020</name>
</gene>
<dbReference type="OrthoDB" id="3541280at2"/>
<dbReference type="InterPro" id="IPR007423">
    <property type="entry name" value="Sel_put"/>
</dbReference>
<dbReference type="AlphaFoldDB" id="A0A7K0D278"/>
<dbReference type="Proteomes" id="UP000438448">
    <property type="component" value="Unassembled WGS sequence"/>
</dbReference>
<dbReference type="Pfam" id="PF04328">
    <property type="entry name" value="Sel_put"/>
    <property type="match status" value="1"/>
</dbReference>
<protein>
    <recommendedName>
        <fullName evidence="3">DUF466 domain-containing protein</fullName>
    </recommendedName>
</protein>
<dbReference type="EMBL" id="WEGK01000005">
    <property type="protein sequence ID" value="MQY19807.1"/>
    <property type="molecule type" value="Genomic_DNA"/>
</dbReference>
<proteinExistence type="predicted"/>
<accession>A0A7K0D278</accession>
<keyword evidence="2" id="KW-1185">Reference proteome</keyword>
<evidence type="ECO:0000313" key="2">
    <source>
        <dbReference type="Proteomes" id="UP000438448"/>
    </source>
</evidence>
<organism evidence="1 2">
    <name type="scientific">Nocardia macrotermitis</name>
    <dbReference type="NCBI Taxonomy" id="2585198"/>
    <lineage>
        <taxon>Bacteria</taxon>
        <taxon>Bacillati</taxon>
        <taxon>Actinomycetota</taxon>
        <taxon>Actinomycetes</taxon>
        <taxon>Mycobacteriales</taxon>
        <taxon>Nocardiaceae</taxon>
        <taxon>Nocardia</taxon>
    </lineage>
</organism>
<reference evidence="1 2" key="1">
    <citation type="submission" date="2019-10" db="EMBL/GenBank/DDBJ databases">
        <title>Nocardia macrotermitis sp. nov. and Nocardia aurantia sp. nov., isolated from the gut of fungus growing-termite Macrotermes natalensis.</title>
        <authorList>
            <person name="Benndorf R."/>
            <person name="Schwitalla J."/>
            <person name="Martin K."/>
            <person name="De Beer W."/>
            <person name="Kaster A.-K."/>
            <person name="Vollmers J."/>
            <person name="Poulsen M."/>
            <person name="Beemelmanns C."/>
        </authorList>
    </citation>
    <scope>NUCLEOTIDE SEQUENCE [LARGE SCALE GENOMIC DNA]</scope>
    <source>
        <strain evidence="1 2">RB20</strain>
    </source>
</reference>
<comment type="caution">
    <text evidence="1">The sequence shown here is derived from an EMBL/GenBank/DDBJ whole genome shotgun (WGS) entry which is preliminary data.</text>
</comment>
<name>A0A7K0D278_9NOCA</name>
<evidence type="ECO:0000313" key="1">
    <source>
        <dbReference type="EMBL" id="MQY19807.1"/>
    </source>
</evidence>